<organism evidence="2 3">
    <name type="scientific">Rippkaea orientalis (strain PCC 8801 / RF-1)</name>
    <name type="common">Cyanothece sp. (strain PCC 8801)</name>
    <dbReference type="NCBI Taxonomy" id="41431"/>
    <lineage>
        <taxon>Bacteria</taxon>
        <taxon>Bacillati</taxon>
        <taxon>Cyanobacteriota</taxon>
        <taxon>Cyanophyceae</taxon>
        <taxon>Oscillatoriophycideae</taxon>
        <taxon>Chroococcales</taxon>
        <taxon>Aphanothecaceae</taxon>
        <taxon>Rippkaea</taxon>
        <taxon>Rippkaea orientalis</taxon>
    </lineage>
</organism>
<dbReference type="RefSeq" id="WP_012596649.1">
    <property type="nucleotide sequence ID" value="NC_011726.1"/>
</dbReference>
<proteinExistence type="predicted"/>
<dbReference type="Proteomes" id="UP000008204">
    <property type="component" value="Chromosome"/>
</dbReference>
<evidence type="ECO:0000313" key="3">
    <source>
        <dbReference type="Proteomes" id="UP000008204"/>
    </source>
</evidence>
<dbReference type="HOGENOM" id="CLU_3167088_0_0_3"/>
<gene>
    <name evidence="2" type="ordered locus">PCC8801_3421</name>
</gene>
<evidence type="ECO:0000313" key="2">
    <source>
        <dbReference type="EMBL" id="ACK67389.1"/>
    </source>
</evidence>
<dbReference type="EMBL" id="CP001287">
    <property type="protein sequence ID" value="ACK67389.1"/>
    <property type="molecule type" value="Genomic_DNA"/>
</dbReference>
<keyword evidence="1" id="KW-0812">Transmembrane</keyword>
<evidence type="ECO:0000256" key="1">
    <source>
        <dbReference type="SAM" id="Phobius"/>
    </source>
</evidence>
<keyword evidence="3" id="KW-1185">Reference proteome</keyword>
<dbReference type="KEGG" id="cyp:PCC8801_3421"/>
<keyword evidence="1" id="KW-0472">Membrane</keyword>
<accession>B7K0A5</accession>
<name>B7K0A5_RIPO1</name>
<reference evidence="3" key="1">
    <citation type="journal article" date="2011" name="MBio">
        <title>Novel metabolic attributes of the genus Cyanothece, comprising a group of unicellular nitrogen-fixing Cyanobacteria.</title>
        <authorList>
            <person name="Bandyopadhyay A."/>
            <person name="Elvitigala T."/>
            <person name="Welsh E."/>
            <person name="Stockel J."/>
            <person name="Liberton M."/>
            <person name="Min H."/>
            <person name="Sherman L.A."/>
            <person name="Pakrasi H.B."/>
        </authorList>
    </citation>
    <scope>NUCLEOTIDE SEQUENCE [LARGE SCALE GENOMIC DNA]</scope>
    <source>
        <strain evidence="3">PCC 8801</strain>
    </source>
</reference>
<keyword evidence="1" id="KW-1133">Transmembrane helix</keyword>
<feature type="transmembrane region" description="Helical" evidence="1">
    <location>
        <begin position="6"/>
        <end position="27"/>
    </location>
</feature>
<dbReference type="AlphaFoldDB" id="B7K0A5"/>
<protein>
    <submittedName>
        <fullName evidence="2">Uncharacterized protein</fullName>
    </submittedName>
</protein>
<sequence length="47" mass="5237">MRLIKLIFQSVAILTFLGTAGLMFNYLSESSLSNPFIANTVETQQEV</sequence>